<feature type="domain" description="Peptidase C1A papain C-terminal" evidence="3">
    <location>
        <begin position="53"/>
        <end position="259"/>
    </location>
</feature>
<organism evidence="4 5">
    <name type="scientific">Candidatus Dechloromonas phosphorivorans</name>
    <dbReference type="NCBI Taxonomy" id="2899244"/>
    <lineage>
        <taxon>Bacteria</taxon>
        <taxon>Pseudomonadati</taxon>
        <taxon>Pseudomonadota</taxon>
        <taxon>Betaproteobacteria</taxon>
        <taxon>Rhodocyclales</taxon>
        <taxon>Azonexaceae</taxon>
        <taxon>Dechloromonas</taxon>
    </lineage>
</organism>
<comment type="similarity">
    <text evidence="1">Belongs to the peptidase C1 family.</text>
</comment>
<proteinExistence type="inferred from homology"/>
<dbReference type="GO" id="GO:0006508">
    <property type="term" value="P:proteolysis"/>
    <property type="evidence" value="ECO:0007669"/>
    <property type="project" value="InterPro"/>
</dbReference>
<dbReference type="PROSITE" id="PS51257">
    <property type="entry name" value="PROKAR_LIPOPROTEIN"/>
    <property type="match status" value="1"/>
</dbReference>
<keyword evidence="2" id="KW-0732">Signal</keyword>
<reference evidence="4 5" key="1">
    <citation type="submission" date="2020-10" db="EMBL/GenBank/DDBJ databases">
        <title>Connecting structure to function with the recovery of over 1000 high-quality activated sludge metagenome-assembled genomes encoding full-length rRNA genes using long-read sequencing.</title>
        <authorList>
            <person name="Singleton C.M."/>
            <person name="Petriglieri F."/>
            <person name="Kristensen J.M."/>
            <person name="Kirkegaard R.H."/>
            <person name="Michaelsen T.Y."/>
            <person name="Andersen M.H."/>
            <person name="Karst S.M."/>
            <person name="Dueholm M.S."/>
            <person name="Nielsen P.H."/>
            <person name="Albertsen M."/>
        </authorList>
    </citation>
    <scope>NUCLEOTIDE SEQUENCE [LARGE SCALE GENOMIC DNA]</scope>
    <source>
        <strain evidence="4">EsbW_18-Q3-R4-48_BATAC.463</strain>
    </source>
</reference>
<comment type="caution">
    <text evidence="4">The sequence shown here is derived from an EMBL/GenBank/DDBJ whole genome shotgun (WGS) entry which is preliminary data.</text>
</comment>
<dbReference type="CDD" id="cd02619">
    <property type="entry name" value="Peptidase_C1"/>
    <property type="match status" value="1"/>
</dbReference>
<accession>A0A935JYF8</accession>
<evidence type="ECO:0000256" key="1">
    <source>
        <dbReference type="ARBA" id="ARBA00008455"/>
    </source>
</evidence>
<dbReference type="Proteomes" id="UP000739411">
    <property type="component" value="Unassembled WGS sequence"/>
</dbReference>
<evidence type="ECO:0000259" key="3">
    <source>
        <dbReference type="SMART" id="SM00645"/>
    </source>
</evidence>
<dbReference type="AlphaFoldDB" id="A0A935JYF8"/>
<dbReference type="Pfam" id="PF14326">
    <property type="entry name" value="DUF4384"/>
    <property type="match status" value="1"/>
</dbReference>
<protein>
    <submittedName>
        <fullName evidence="4">DUF4384 domain-containing protein</fullName>
    </submittedName>
</protein>
<gene>
    <name evidence="4" type="ORF">IPJ38_06745</name>
</gene>
<dbReference type="SUPFAM" id="SSF54001">
    <property type="entry name" value="Cysteine proteinases"/>
    <property type="match status" value="1"/>
</dbReference>
<dbReference type="Gene3D" id="3.90.70.10">
    <property type="entry name" value="Cysteine proteinases"/>
    <property type="match status" value="1"/>
</dbReference>
<dbReference type="EMBL" id="JADJMS010000013">
    <property type="protein sequence ID" value="MBK7414849.1"/>
    <property type="molecule type" value="Genomic_DNA"/>
</dbReference>
<dbReference type="GO" id="GO:0008234">
    <property type="term" value="F:cysteine-type peptidase activity"/>
    <property type="evidence" value="ECO:0007669"/>
    <property type="project" value="InterPro"/>
</dbReference>
<dbReference type="InterPro" id="IPR038765">
    <property type="entry name" value="Papain-like_cys_pep_sf"/>
</dbReference>
<evidence type="ECO:0000313" key="5">
    <source>
        <dbReference type="Proteomes" id="UP000739411"/>
    </source>
</evidence>
<dbReference type="InterPro" id="IPR013128">
    <property type="entry name" value="Peptidase_C1A"/>
</dbReference>
<dbReference type="Pfam" id="PF00112">
    <property type="entry name" value="Peptidase_C1"/>
    <property type="match status" value="1"/>
</dbReference>
<dbReference type="InterPro" id="IPR000668">
    <property type="entry name" value="Peptidase_C1A_C"/>
</dbReference>
<evidence type="ECO:0000313" key="4">
    <source>
        <dbReference type="EMBL" id="MBK7414849.1"/>
    </source>
</evidence>
<name>A0A935JYF8_9RHOO</name>
<evidence type="ECO:0000256" key="2">
    <source>
        <dbReference type="SAM" id="SignalP"/>
    </source>
</evidence>
<feature type="signal peptide" evidence="2">
    <location>
        <begin position="1"/>
        <end position="23"/>
    </location>
</feature>
<feature type="chain" id="PRO_5037804877" evidence="2">
    <location>
        <begin position="24"/>
        <end position="490"/>
    </location>
</feature>
<dbReference type="InterPro" id="IPR025493">
    <property type="entry name" value="DUF4384"/>
</dbReference>
<dbReference type="PANTHER" id="PTHR12411">
    <property type="entry name" value="CYSTEINE PROTEASE FAMILY C1-RELATED"/>
    <property type="match status" value="1"/>
</dbReference>
<dbReference type="SMART" id="SM00645">
    <property type="entry name" value="Pept_C1"/>
    <property type="match status" value="1"/>
</dbReference>
<sequence>MNKITYRLGAALVTAFVAGTACADKKPRRVGFVAEPEVSYHAVPQIQRARGFLPEAVDLSNRMPKPGDQGDFSSCTAWAVAYAARSYYAAGQAGVERLDASTALSPAYVYNRLNGGQCNQPTSIMDALTLMRDEGVLPMRDFPYQASNCIQLPNSEQKRAASSFRIRNWSRLDTDDLDAIKSQIFNGHPVIVVLNLPKSFDQLRGNSVYDDRADRNFPHVMVAVGYEDRLQAFRLMNSWDTDWGDGGYVWVAYRAYSALKVDRAYVIDLPPPTPLESKTQTTAIAQPYAPMPLPASIPISPKGPDTVAQANPVAKPAAMVCSKQGSQPWPQCEIELNFKTALDARHGLSAQLMGAGGGVFKAGTSLGIEVTTPDFPTYLYISYLQASGDVVQLHWPSSESGRALAPGSRVILGGGQGGRPNYRIGPPFGNEAIVIVASASPLFFGEIPKMQDDRAYLSAFRRAFATRPADGAGNRRVEAVVLPLVTVDAK</sequence>